<dbReference type="InterPro" id="IPR017937">
    <property type="entry name" value="Thioredoxin_CS"/>
</dbReference>
<keyword evidence="9" id="KW-1185">Reference proteome</keyword>
<organism evidence="8 9">
    <name type="scientific">Winogradskya consettensis</name>
    <dbReference type="NCBI Taxonomy" id="113560"/>
    <lineage>
        <taxon>Bacteria</taxon>
        <taxon>Bacillati</taxon>
        <taxon>Actinomycetota</taxon>
        <taxon>Actinomycetes</taxon>
        <taxon>Micromonosporales</taxon>
        <taxon>Micromonosporaceae</taxon>
        <taxon>Winogradskya</taxon>
    </lineage>
</organism>
<dbReference type="AlphaFoldDB" id="A0A919SF66"/>
<dbReference type="FunFam" id="3.40.30.10:FF:000001">
    <property type="entry name" value="Thioredoxin"/>
    <property type="match status" value="1"/>
</dbReference>
<keyword evidence="5" id="KW-0676">Redox-active center</keyword>
<dbReference type="InterPro" id="IPR005746">
    <property type="entry name" value="Thioredoxin"/>
</dbReference>
<comment type="caution">
    <text evidence="8">The sequence shown here is derived from an EMBL/GenBank/DDBJ whole genome shotgun (WGS) entry which is preliminary data.</text>
</comment>
<dbReference type="Pfam" id="PF00085">
    <property type="entry name" value="Thioredoxin"/>
    <property type="match status" value="1"/>
</dbReference>
<evidence type="ECO:0000256" key="6">
    <source>
        <dbReference type="NCBIfam" id="TIGR01068"/>
    </source>
</evidence>
<gene>
    <name evidence="8" type="ORF">Aco04nite_20620</name>
</gene>
<evidence type="ECO:0000256" key="2">
    <source>
        <dbReference type="ARBA" id="ARBA00022448"/>
    </source>
</evidence>
<evidence type="ECO:0000256" key="3">
    <source>
        <dbReference type="ARBA" id="ARBA00022982"/>
    </source>
</evidence>
<dbReference type="EMBL" id="BOQP01000008">
    <property type="protein sequence ID" value="GIM70502.1"/>
    <property type="molecule type" value="Genomic_DNA"/>
</dbReference>
<dbReference type="Gene3D" id="3.40.30.10">
    <property type="entry name" value="Glutaredoxin"/>
    <property type="match status" value="1"/>
</dbReference>
<dbReference type="InterPro" id="IPR036249">
    <property type="entry name" value="Thioredoxin-like_sf"/>
</dbReference>
<dbReference type="PROSITE" id="PS51352">
    <property type="entry name" value="THIOREDOXIN_2"/>
    <property type="match status" value="1"/>
</dbReference>
<dbReference type="NCBIfam" id="TIGR01068">
    <property type="entry name" value="thioredoxin"/>
    <property type="match status" value="1"/>
</dbReference>
<reference evidence="8" key="1">
    <citation type="submission" date="2021-03" db="EMBL/GenBank/DDBJ databases">
        <title>Whole genome shotgun sequence of Actinoplanes consettensis NBRC 14913.</title>
        <authorList>
            <person name="Komaki H."/>
            <person name="Tamura T."/>
        </authorList>
    </citation>
    <scope>NUCLEOTIDE SEQUENCE</scope>
    <source>
        <strain evidence="8">NBRC 14913</strain>
    </source>
</reference>
<evidence type="ECO:0000313" key="9">
    <source>
        <dbReference type="Proteomes" id="UP000680865"/>
    </source>
</evidence>
<dbReference type="Gene3D" id="2.30.30.380">
    <property type="entry name" value="Zn-finger domain of Sec23/24"/>
    <property type="match status" value="1"/>
</dbReference>
<proteinExistence type="inferred from homology"/>
<feature type="domain" description="Thioredoxin" evidence="7">
    <location>
        <begin position="1"/>
        <end position="150"/>
    </location>
</feature>
<keyword evidence="4" id="KW-1015">Disulfide bond</keyword>
<keyword evidence="2" id="KW-0813">Transport</keyword>
<evidence type="ECO:0000259" key="7">
    <source>
        <dbReference type="PROSITE" id="PS51352"/>
    </source>
</evidence>
<dbReference type="GO" id="GO:0015035">
    <property type="term" value="F:protein-disulfide reductase activity"/>
    <property type="evidence" value="ECO:0007669"/>
    <property type="project" value="UniProtKB-UniRule"/>
</dbReference>
<dbReference type="PRINTS" id="PR00421">
    <property type="entry name" value="THIOREDOXIN"/>
</dbReference>
<name>A0A919SF66_9ACTN</name>
<dbReference type="PROSITE" id="PS00194">
    <property type="entry name" value="THIOREDOXIN_1"/>
    <property type="match status" value="1"/>
</dbReference>
<accession>A0A919SF66</accession>
<dbReference type="SUPFAM" id="SSF52833">
    <property type="entry name" value="Thioredoxin-like"/>
    <property type="match status" value="1"/>
</dbReference>
<dbReference type="PANTHER" id="PTHR45663:SF11">
    <property type="entry name" value="GEO12009P1"/>
    <property type="match status" value="1"/>
</dbReference>
<sequence>MVVAVSVPDVTSDIVACASCGQRNRVRATAAGKPVCGKCRAALPWIVDAGDDTFAEVAEQSSTPVLVDFWAPWCGPCRAVGPALEQVARDLAGQVKLVKVNVDHAPRLSQRFAVQAVPTLMLIRDGHVAARQVGAAPAAMLRRWVEQGLAAPTVH</sequence>
<evidence type="ECO:0000313" key="8">
    <source>
        <dbReference type="EMBL" id="GIM70502.1"/>
    </source>
</evidence>
<evidence type="ECO:0000256" key="5">
    <source>
        <dbReference type="ARBA" id="ARBA00023284"/>
    </source>
</evidence>
<evidence type="ECO:0000256" key="4">
    <source>
        <dbReference type="ARBA" id="ARBA00023157"/>
    </source>
</evidence>
<comment type="similarity">
    <text evidence="1">Belongs to the thioredoxin family.</text>
</comment>
<keyword evidence="3" id="KW-0249">Electron transport</keyword>
<dbReference type="GO" id="GO:0045454">
    <property type="term" value="P:cell redox homeostasis"/>
    <property type="evidence" value="ECO:0007669"/>
    <property type="project" value="TreeGrafter"/>
</dbReference>
<dbReference type="GO" id="GO:0005829">
    <property type="term" value="C:cytosol"/>
    <property type="evidence" value="ECO:0007669"/>
    <property type="project" value="TreeGrafter"/>
</dbReference>
<dbReference type="CDD" id="cd02947">
    <property type="entry name" value="TRX_family"/>
    <property type="match status" value="1"/>
</dbReference>
<evidence type="ECO:0000256" key="1">
    <source>
        <dbReference type="ARBA" id="ARBA00008987"/>
    </source>
</evidence>
<protein>
    <recommendedName>
        <fullName evidence="6">Thioredoxin</fullName>
    </recommendedName>
</protein>
<dbReference type="PANTHER" id="PTHR45663">
    <property type="entry name" value="GEO12009P1"/>
    <property type="match status" value="1"/>
</dbReference>
<dbReference type="InterPro" id="IPR013766">
    <property type="entry name" value="Thioredoxin_domain"/>
</dbReference>
<dbReference type="Proteomes" id="UP000680865">
    <property type="component" value="Unassembled WGS sequence"/>
</dbReference>